<evidence type="ECO:0000313" key="4">
    <source>
        <dbReference type="Proteomes" id="UP001497045"/>
    </source>
</evidence>
<evidence type="ECO:0000259" key="2">
    <source>
        <dbReference type="Pfam" id="PF00326"/>
    </source>
</evidence>
<dbReference type="SUPFAM" id="SSF50993">
    <property type="entry name" value="Peptidase/esterase 'gauge' domain"/>
    <property type="match status" value="1"/>
</dbReference>
<dbReference type="InterPro" id="IPR001375">
    <property type="entry name" value="Peptidase_S9_cat"/>
</dbReference>
<dbReference type="PANTHER" id="PTHR42776">
    <property type="entry name" value="SERINE PEPTIDASE S9 FAMILY MEMBER"/>
    <property type="match status" value="1"/>
</dbReference>
<dbReference type="RefSeq" id="WP_341673245.1">
    <property type="nucleotide sequence ID" value="NZ_JBBYHV010000001.1"/>
</dbReference>
<name>A0ABU9IEX2_9SPHN</name>
<evidence type="ECO:0000256" key="1">
    <source>
        <dbReference type="ARBA" id="ARBA00022801"/>
    </source>
</evidence>
<protein>
    <submittedName>
        <fullName evidence="3">Prolyl oligopeptidase family serine peptidase</fullName>
    </submittedName>
</protein>
<gene>
    <name evidence="3" type="ORF">AAEO60_08640</name>
</gene>
<organism evidence="3 4">
    <name type="scientific">Aurantiacibacter gilvus</name>
    <dbReference type="NCBI Taxonomy" id="3139141"/>
    <lineage>
        <taxon>Bacteria</taxon>
        <taxon>Pseudomonadati</taxon>
        <taxon>Pseudomonadota</taxon>
        <taxon>Alphaproteobacteria</taxon>
        <taxon>Sphingomonadales</taxon>
        <taxon>Erythrobacteraceae</taxon>
        <taxon>Aurantiacibacter</taxon>
    </lineage>
</organism>
<comment type="caution">
    <text evidence="3">The sequence shown here is derived from an EMBL/GenBank/DDBJ whole genome shotgun (WGS) entry which is preliminary data.</text>
</comment>
<dbReference type="InterPro" id="IPR029058">
    <property type="entry name" value="AB_hydrolase_fold"/>
</dbReference>
<reference evidence="3 4" key="1">
    <citation type="submission" date="2024-04" db="EMBL/GenBank/DDBJ databases">
        <title>Aurantiacibacter sp. DGU6 16S ribosomal RNA gene Genome sequencing and assembly.</title>
        <authorList>
            <person name="Park S."/>
        </authorList>
    </citation>
    <scope>NUCLEOTIDE SEQUENCE [LARGE SCALE GENOMIC DNA]</scope>
    <source>
        <strain evidence="3 4">DGU6</strain>
    </source>
</reference>
<dbReference type="Proteomes" id="UP001497045">
    <property type="component" value="Unassembled WGS sequence"/>
</dbReference>
<keyword evidence="4" id="KW-1185">Reference proteome</keyword>
<dbReference type="PANTHER" id="PTHR42776:SF27">
    <property type="entry name" value="DIPEPTIDYL PEPTIDASE FAMILY MEMBER 6"/>
    <property type="match status" value="1"/>
</dbReference>
<sequence>MAVLLAQGFPAAAQVEAQAETLIEPRAADEIPEEIPTSAFAAQSQLYDAQLSPDGSRFALSAIRDERQYISVFDSSTLELVDGMGLGNPDNFKWFRWLGNDRLLISMTGNDPTYGLPYSRLVAFDFEPRRMRMLAVPRMGFDGDNVIHYNRDGEYVLVSISENLFAPPDVWRFDLNSDAEETIPGELVERRDSAVSSWIADETGVIRIGIASRTRGRVGLRYRRDAEADWETVVRVRRDDEGALAYWDFLGLRAGSDTGYALAIPEGQDRYALIAFDFSRFEPGEVIFSSPDEDVDAVTFDENREPIAVTFSGDSRRRVWLDPQVGRWRARLTEALPGSEVTILDWSEDRSRMLVVQSGSADPGALYVFSPQDRQLDLFGEIRPQVAAELLVEPRSIRYDARDGTSIHAYLALPRGREARSLPLVVYPHGGPYGIRDTDRYDDTVQLLANRGYAVIQPNFRGSGGYGEAFERLGDGQVGRLMQDDLDDAVAHLVADGTVDPERVCIVGASYGGFAAVWGVIRNPEIYRCAASFAGVMHWERQLAHNRDYLYGRSRRRHTERYDGDQTDFDLDDISPAVQVGRLTRPVLLAHGERDSRVPYDQFELMEDRADDAEVELETLSLEESGHGFTSDEDRQAWYDALVDFLARHNPAD</sequence>
<keyword evidence="1" id="KW-0378">Hydrolase</keyword>
<proteinExistence type="predicted"/>
<dbReference type="SUPFAM" id="SSF53474">
    <property type="entry name" value="alpha/beta-Hydrolases"/>
    <property type="match status" value="1"/>
</dbReference>
<dbReference type="Pfam" id="PF00326">
    <property type="entry name" value="Peptidase_S9"/>
    <property type="match status" value="1"/>
</dbReference>
<feature type="domain" description="Peptidase S9 prolyl oligopeptidase catalytic" evidence="2">
    <location>
        <begin position="442"/>
        <end position="649"/>
    </location>
</feature>
<dbReference type="Gene3D" id="3.40.50.1820">
    <property type="entry name" value="alpha/beta hydrolase"/>
    <property type="match status" value="1"/>
</dbReference>
<dbReference type="EMBL" id="JBBYHV010000001">
    <property type="protein sequence ID" value="MEL1250736.1"/>
    <property type="molecule type" value="Genomic_DNA"/>
</dbReference>
<evidence type="ECO:0000313" key="3">
    <source>
        <dbReference type="EMBL" id="MEL1250736.1"/>
    </source>
</evidence>
<accession>A0ABU9IEX2</accession>